<dbReference type="SUPFAM" id="SSF58104">
    <property type="entry name" value="Methyl-accepting chemotaxis protein (MCP) signaling domain"/>
    <property type="match status" value="1"/>
</dbReference>
<evidence type="ECO:0000313" key="2">
    <source>
        <dbReference type="Proteomes" id="UP000537131"/>
    </source>
</evidence>
<organism evidence="1 2">
    <name type="scientific">Clostridium muellerianum</name>
    <dbReference type="NCBI Taxonomy" id="2716538"/>
    <lineage>
        <taxon>Bacteria</taxon>
        <taxon>Bacillati</taxon>
        <taxon>Bacillota</taxon>
        <taxon>Clostridia</taxon>
        <taxon>Eubacteriales</taxon>
        <taxon>Clostridiaceae</taxon>
        <taxon>Clostridium</taxon>
    </lineage>
</organism>
<sequence>MEVIFLYISSDEIRKLAEQSKNSTEEIKKIIEDIQKISKQLSTEINRFILK</sequence>
<dbReference type="RefSeq" id="WP_169299399.1">
    <property type="nucleotide sequence ID" value="NZ_JABBNI010000058.1"/>
</dbReference>
<keyword evidence="2" id="KW-1185">Reference proteome</keyword>
<dbReference type="Gene3D" id="1.10.287.950">
    <property type="entry name" value="Methyl-accepting chemotaxis protein"/>
    <property type="match status" value="1"/>
</dbReference>
<dbReference type="Proteomes" id="UP000537131">
    <property type="component" value="Unassembled WGS sequence"/>
</dbReference>
<comment type="caution">
    <text evidence="1">The sequence shown here is derived from an EMBL/GenBank/DDBJ whole genome shotgun (WGS) entry which is preliminary data.</text>
</comment>
<gene>
    <name evidence="1" type="ORF">HBE96_20625</name>
</gene>
<name>A0A7Y0EK81_9CLOT</name>
<proteinExistence type="predicted"/>
<reference evidence="1 2" key="1">
    <citation type="submission" date="2020-04" db="EMBL/GenBank/DDBJ databases">
        <authorList>
            <person name="Doyle D.A."/>
        </authorList>
    </citation>
    <scope>NUCLEOTIDE SEQUENCE [LARGE SCALE GENOMIC DNA]</scope>
    <source>
        <strain evidence="1 2">P21</strain>
    </source>
</reference>
<protein>
    <submittedName>
        <fullName evidence="1">Uncharacterized protein</fullName>
    </submittedName>
</protein>
<dbReference type="AlphaFoldDB" id="A0A7Y0EK81"/>
<accession>A0A7Y0EK81</accession>
<evidence type="ECO:0000313" key="1">
    <source>
        <dbReference type="EMBL" id="NMM64999.1"/>
    </source>
</evidence>
<dbReference type="EMBL" id="JABBNI010000058">
    <property type="protein sequence ID" value="NMM64999.1"/>
    <property type="molecule type" value="Genomic_DNA"/>
</dbReference>
<reference evidence="1 2" key="2">
    <citation type="submission" date="2020-06" db="EMBL/GenBank/DDBJ databases">
        <title>Complete Genome Sequence of Clostridium muelleri sp. nov. P21T, an Acid-Alcohol Producing Acetogen Isolated from Old Hay.</title>
        <authorList>
            <person name="Duncan K.E."/>
            <person name="Tanner R.S."/>
        </authorList>
    </citation>
    <scope>NUCLEOTIDE SEQUENCE [LARGE SCALE GENOMIC DNA]</scope>
    <source>
        <strain evidence="1 2">P21</strain>
    </source>
</reference>